<sequence>MNTDESKMHNRVNEQMDHKLSAPSVDTGITRNVASARNLRVVRESGIGKIRPAITSLTLQNTMQVFFYVGFLIVRGIIPVEPAHLNRIMVPPDLDKDGTASVIIIRRDVTITISTAAISTEGTRTMALPFESYHSK</sequence>
<dbReference type="AlphaFoldDB" id="A0A2H1WPR2"/>
<gene>
    <name evidence="1" type="ORF">SFRICE_029269</name>
</gene>
<organism evidence="1">
    <name type="scientific">Spodoptera frugiperda</name>
    <name type="common">Fall armyworm</name>
    <dbReference type="NCBI Taxonomy" id="7108"/>
    <lineage>
        <taxon>Eukaryota</taxon>
        <taxon>Metazoa</taxon>
        <taxon>Ecdysozoa</taxon>
        <taxon>Arthropoda</taxon>
        <taxon>Hexapoda</taxon>
        <taxon>Insecta</taxon>
        <taxon>Pterygota</taxon>
        <taxon>Neoptera</taxon>
        <taxon>Endopterygota</taxon>
        <taxon>Lepidoptera</taxon>
        <taxon>Glossata</taxon>
        <taxon>Ditrysia</taxon>
        <taxon>Noctuoidea</taxon>
        <taxon>Noctuidae</taxon>
        <taxon>Amphipyrinae</taxon>
        <taxon>Spodoptera</taxon>
    </lineage>
</organism>
<evidence type="ECO:0000313" key="1">
    <source>
        <dbReference type="EMBL" id="SOQ54942.1"/>
    </source>
</evidence>
<accession>A0A2H1WPR2</accession>
<protein>
    <submittedName>
        <fullName evidence="1">SFRICE_029269</fullName>
    </submittedName>
</protein>
<reference evidence="1" key="1">
    <citation type="submission" date="2016-07" db="EMBL/GenBank/DDBJ databases">
        <authorList>
            <person name="Bretaudeau A."/>
        </authorList>
    </citation>
    <scope>NUCLEOTIDE SEQUENCE</scope>
    <source>
        <strain evidence="1">Rice</strain>
        <tissue evidence="1">Whole body</tissue>
    </source>
</reference>
<proteinExistence type="predicted"/>
<dbReference type="EMBL" id="ODYU01010086">
    <property type="protein sequence ID" value="SOQ54942.1"/>
    <property type="molecule type" value="Genomic_DNA"/>
</dbReference>
<name>A0A2H1WPR2_SPOFR</name>